<evidence type="ECO:0000313" key="9">
    <source>
        <dbReference type="Proteomes" id="UP000283975"/>
    </source>
</evidence>
<evidence type="ECO:0000259" key="6">
    <source>
        <dbReference type="PROSITE" id="PS50123"/>
    </source>
</evidence>
<evidence type="ECO:0000256" key="2">
    <source>
        <dbReference type="ARBA" id="ARBA00012534"/>
    </source>
</evidence>
<keyword evidence="4 8" id="KW-0808">Transferase</keyword>
<evidence type="ECO:0000313" key="8">
    <source>
        <dbReference type="EMBL" id="RHC47449.1"/>
    </source>
</evidence>
<dbReference type="SMART" id="SM00138">
    <property type="entry name" value="MeTrc"/>
    <property type="match status" value="1"/>
</dbReference>
<dbReference type="Proteomes" id="UP000283975">
    <property type="component" value="Unassembled WGS sequence"/>
</dbReference>
<comment type="catalytic activity">
    <reaction evidence="1">
        <text>L-glutamyl-[protein] + S-adenosyl-L-methionine = [protein]-L-glutamate 5-O-methyl ester + S-adenosyl-L-homocysteine</text>
        <dbReference type="Rhea" id="RHEA:24452"/>
        <dbReference type="Rhea" id="RHEA-COMP:10208"/>
        <dbReference type="Rhea" id="RHEA-COMP:10311"/>
        <dbReference type="ChEBI" id="CHEBI:29973"/>
        <dbReference type="ChEBI" id="CHEBI:57856"/>
        <dbReference type="ChEBI" id="CHEBI:59789"/>
        <dbReference type="ChEBI" id="CHEBI:82795"/>
        <dbReference type="EC" id="2.1.1.80"/>
    </reaction>
</comment>
<dbReference type="Pfam" id="PF03705">
    <property type="entry name" value="CheR_N"/>
    <property type="match status" value="1"/>
</dbReference>
<dbReference type="Gene3D" id="3.40.50.150">
    <property type="entry name" value="Vaccinia Virus protein VP39"/>
    <property type="match status" value="1"/>
</dbReference>
<dbReference type="Proteomes" id="UP000284543">
    <property type="component" value="Unassembled WGS sequence"/>
</dbReference>
<dbReference type="SUPFAM" id="SSF53335">
    <property type="entry name" value="S-adenosyl-L-methionine-dependent methyltransferases"/>
    <property type="match status" value="1"/>
</dbReference>
<proteinExistence type="predicted"/>
<protein>
    <recommendedName>
        <fullName evidence="2">protein-glutamate O-methyltransferase</fullName>
        <ecNumber evidence="2">2.1.1.80</ecNumber>
    </recommendedName>
</protein>
<dbReference type="EMBL" id="QSHZ01000054">
    <property type="protein sequence ID" value="RHC47449.1"/>
    <property type="molecule type" value="Genomic_DNA"/>
</dbReference>
<dbReference type="Gene3D" id="1.10.155.10">
    <property type="entry name" value="Chemotaxis receptor methyltransferase CheR, N-terminal domain"/>
    <property type="match status" value="1"/>
</dbReference>
<dbReference type="InterPro" id="IPR022641">
    <property type="entry name" value="CheR_N"/>
</dbReference>
<keyword evidence="5" id="KW-0949">S-adenosyl-L-methionine</keyword>
<dbReference type="GO" id="GO:0032259">
    <property type="term" value="P:methylation"/>
    <property type="evidence" value="ECO:0007669"/>
    <property type="project" value="UniProtKB-KW"/>
</dbReference>
<dbReference type="KEGG" id="cbol:CGC65_22655"/>
<reference evidence="9 10" key="1">
    <citation type="submission" date="2018-08" db="EMBL/GenBank/DDBJ databases">
        <title>A genome reference for cultivated species of the human gut microbiota.</title>
        <authorList>
            <person name="Zou Y."/>
            <person name="Xue W."/>
            <person name="Luo G."/>
        </authorList>
    </citation>
    <scope>NUCLEOTIDE SEQUENCE [LARGE SCALE GENOMIC DNA]</scope>
    <source>
        <strain evidence="7 10">AF14-18</strain>
        <strain evidence="8 9">AM35-14</strain>
    </source>
</reference>
<comment type="caution">
    <text evidence="8">The sequence shown here is derived from an EMBL/GenBank/DDBJ whole genome shotgun (WGS) entry which is preliminary data.</text>
</comment>
<gene>
    <name evidence="8" type="ORF">DW839_29965</name>
    <name evidence="7" type="ORF">DWW02_08770</name>
</gene>
<dbReference type="InterPro" id="IPR029063">
    <property type="entry name" value="SAM-dependent_MTases_sf"/>
</dbReference>
<evidence type="ECO:0000313" key="10">
    <source>
        <dbReference type="Proteomes" id="UP000284543"/>
    </source>
</evidence>
<dbReference type="PRINTS" id="PR00996">
    <property type="entry name" value="CHERMTFRASE"/>
</dbReference>
<evidence type="ECO:0000313" key="7">
    <source>
        <dbReference type="EMBL" id="RGV76651.1"/>
    </source>
</evidence>
<sequence length="281" mass="33112">MIRLNDREFCEIVGYIRDNYGINLEKKQVLIECRMARELEKRGLTSFAQYMEQMRKDRTGEMAGEMVNRLTTNYTYFMREPAHFSILNNKILPELFENRKMGGCSIWNAGCSTGEEVYSIAMLIQDYGDRFERMPAVRILATDISAEVLRKAEKGIYPLKEMEDLPELWKRKYCTVEDNHTFRVDEKLKYNIRFRRHNLMEMPPGPEKFDLILCRNVMIYFDRISREKLIKQLERCLSPGGYLLVGHAELLSREETRLEAVFPAVYKKPVKENEDRGGLYG</sequence>
<dbReference type="InterPro" id="IPR026024">
    <property type="entry name" value="Chemotaxis_MeTrfase_CheR"/>
</dbReference>
<dbReference type="EC" id="2.1.1.80" evidence="2"/>
<dbReference type="PIRSF" id="PIRSF000410">
    <property type="entry name" value="CheR"/>
    <property type="match status" value="1"/>
</dbReference>
<dbReference type="InterPro" id="IPR036804">
    <property type="entry name" value="CheR_N_sf"/>
</dbReference>
<dbReference type="PANTHER" id="PTHR24422:SF19">
    <property type="entry name" value="CHEMOTAXIS PROTEIN METHYLTRANSFERASE"/>
    <property type="match status" value="1"/>
</dbReference>
<dbReference type="InterPro" id="IPR000780">
    <property type="entry name" value="CheR_MeTrfase"/>
</dbReference>
<organism evidence="8 9">
    <name type="scientific">Enterocloster bolteae</name>
    <dbReference type="NCBI Taxonomy" id="208479"/>
    <lineage>
        <taxon>Bacteria</taxon>
        <taxon>Bacillati</taxon>
        <taxon>Bacillota</taxon>
        <taxon>Clostridia</taxon>
        <taxon>Lachnospirales</taxon>
        <taxon>Lachnospiraceae</taxon>
        <taxon>Enterocloster</taxon>
    </lineage>
</organism>
<dbReference type="PANTHER" id="PTHR24422">
    <property type="entry name" value="CHEMOTAXIS PROTEIN METHYLTRANSFERASE"/>
    <property type="match status" value="1"/>
</dbReference>
<evidence type="ECO:0000256" key="5">
    <source>
        <dbReference type="ARBA" id="ARBA00022691"/>
    </source>
</evidence>
<dbReference type="SUPFAM" id="SSF47757">
    <property type="entry name" value="Chemotaxis receptor methyltransferase CheR, N-terminal domain"/>
    <property type="match status" value="1"/>
</dbReference>
<keyword evidence="3 8" id="KW-0489">Methyltransferase</keyword>
<feature type="domain" description="CheR-type methyltransferase" evidence="6">
    <location>
        <begin position="1"/>
        <end position="271"/>
    </location>
</feature>
<evidence type="ECO:0000256" key="4">
    <source>
        <dbReference type="ARBA" id="ARBA00022679"/>
    </source>
</evidence>
<dbReference type="EMBL" id="QRZM01000003">
    <property type="protein sequence ID" value="RGV76651.1"/>
    <property type="molecule type" value="Genomic_DNA"/>
</dbReference>
<evidence type="ECO:0000256" key="3">
    <source>
        <dbReference type="ARBA" id="ARBA00022603"/>
    </source>
</evidence>
<dbReference type="RefSeq" id="WP_002568606.1">
    <property type="nucleotide sequence ID" value="NZ_CABKUK010000004.1"/>
</dbReference>
<dbReference type="AlphaFoldDB" id="A0A414AH50"/>
<dbReference type="PROSITE" id="PS50123">
    <property type="entry name" value="CHER"/>
    <property type="match status" value="1"/>
</dbReference>
<name>A0A414AH50_9FIRM</name>
<evidence type="ECO:0000256" key="1">
    <source>
        <dbReference type="ARBA" id="ARBA00001541"/>
    </source>
</evidence>
<dbReference type="InterPro" id="IPR022642">
    <property type="entry name" value="CheR_C"/>
</dbReference>
<dbReference type="GO" id="GO:0008983">
    <property type="term" value="F:protein-glutamate O-methyltransferase activity"/>
    <property type="evidence" value="ECO:0007669"/>
    <property type="project" value="UniProtKB-EC"/>
</dbReference>
<dbReference type="Pfam" id="PF01739">
    <property type="entry name" value="CheR"/>
    <property type="match status" value="1"/>
</dbReference>
<dbReference type="CDD" id="cd02440">
    <property type="entry name" value="AdoMet_MTases"/>
    <property type="match status" value="1"/>
</dbReference>
<accession>A0A414AH50</accession>
<dbReference type="InterPro" id="IPR050903">
    <property type="entry name" value="Bact_Chemotaxis_MeTrfase"/>
</dbReference>